<evidence type="ECO:0000313" key="3">
    <source>
        <dbReference type="Proteomes" id="UP001603978"/>
    </source>
</evidence>
<dbReference type="InterPro" id="IPR038721">
    <property type="entry name" value="IS701-like_DDE_dom"/>
</dbReference>
<evidence type="ECO:0000313" key="2">
    <source>
        <dbReference type="EMBL" id="MFG1710837.1"/>
    </source>
</evidence>
<dbReference type="EMBL" id="JBICRM010000058">
    <property type="protein sequence ID" value="MFG1710837.1"/>
    <property type="molecule type" value="Genomic_DNA"/>
</dbReference>
<feature type="domain" description="Transposase IS701-like DDE" evidence="1">
    <location>
        <begin position="17"/>
        <end position="260"/>
    </location>
</feature>
<gene>
    <name evidence="2" type="ORF">ACFLIM_47520</name>
</gene>
<evidence type="ECO:0000259" key="1">
    <source>
        <dbReference type="Pfam" id="PF13546"/>
    </source>
</evidence>
<name>A0ABW7ATS3_9ACTN</name>
<sequence length="370" mass="40717">MLPDGTLPSLAALLAVFRSCFTAPGHRSFVALVVGLIAQTRRRTVCGMLLGAGLERVWHHCRAHRFFSTARWRTDALGLALADLIVARLLPPGSAIIVVVDDTLFKRSGKKVFGVAWHHDGAAKGPKPIGFGNCWVIAGIIVQLPFLSRPLCLPVLARLWRPGRTGKIAFAREMVEAIAARYPTRMVHAVGDAAYAGEHLRGLGDAITWTSRLKVTSVLHALPPPRTGRSGRPRTKGARLGTPADLAAAGSWRTTRVRRYGRTDTVQISETTCLWYGPFRSQSIRVILVRDTHPRTRDGDDRGYGLPLITTDLYSPAEDLIARYAARWCIDMVIKLRRVIIAERFRPQAPYQATPEETQAVLAAWAAAET</sequence>
<dbReference type="Pfam" id="PF13546">
    <property type="entry name" value="DDE_5"/>
    <property type="match status" value="1"/>
</dbReference>
<dbReference type="Proteomes" id="UP001603978">
    <property type="component" value="Unassembled WGS sequence"/>
</dbReference>
<reference evidence="2 3" key="1">
    <citation type="submission" date="2024-10" db="EMBL/GenBank/DDBJ databases">
        <authorList>
            <person name="Topkara A.R."/>
            <person name="Saygin H."/>
        </authorList>
    </citation>
    <scope>NUCLEOTIDE SEQUENCE [LARGE SCALE GENOMIC DNA]</scope>
    <source>
        <strain evidence="2 3">M3C6</strain>
    </source>
</reference>
<keyword evidence="3" id="KW-1185">Reference proteome</keyword>
<accession>A0ABW7ATS3</accession>
<comment type="caution">
    <text evidence="2">The sequence shown here is derived from an EMBL/GenBank/DDBJ whole genome shotgun (WGS) entry which is preliminary data.</text>
</comment>
<organism evidence="2 3">
    <name type="scientific">Nonomuraea marmarensis</name>
    <dbReference type="NCBI Taxonomy" id="3351344"/>
    <lineage>
        <taxon>Bacteria</taxon>
        <taxon>Bacillati</taxon>
        <taxon>Actinomycetota</taxon>
        <taxon>Actinomycetes</taxon>
        <taxon>Streptosporangiales</taxon>
        <taxon>Streptosporangiaceae</taxon>
        <taxon>Nonomuraea</taxon>
    </lineage>
</organism>
<dbReference type="RefSeq" id="WP_393177034.1">
    <property type="nucleotide sequence ID" value="NZ_JBICRM010000058.1"/>
</dbReference>
<proteinExistence type="predicted"/>
<dbReference type="InterPro" id="IPR012337">
    <property type="entry name" value="RNaseH-like_sf"/>
</dbReference>
<protein>
    <submittedName>
        <fullName evidence="2">Transposase</fullName>
    </submittedName>
</protein>
<dbReference type="SUPFAM" id="SSF53098">
    <property type="entry name" value="Ribonuclease H-like"/>
    <property type="match status" value="1"/>
</dbReference>